<dbReference type="AlphaFoldDB" id="A0A0G1U9K0"/>
<dbReference type="EMBL" id="LCPF01000006">
    <property type="protein sequence ID" value="KKU90816.1"/>
    <property type="molecule type" value="Genomic_DNA"/>
</dbReference>
<organism evidence="3 4">
    <name type="scientific">Candidatus Jorgensenbacteria bacterium GW2011_GWA1_48_11</name>
    <dbReference type="NCBI Taxonomy" id="1618660"/>
    <lineage>
        <taxon>Bacteria</taxon>
        <taxon>Candidatus Joergenseniibacteriota</taxon>
    </lineage>
</organism>
<keyword evidence="2" id="KW-1133">Transmembrane helix</keyword>
<name>A0A0G1U9K0_9BACT</name>
<reference evidence="3 4" key="1">
    <citation type="journal article" date="2015" name="Nature">
        <title>rRNA introns, odd ribosomes, and small enigmatic genomes across a large radiation of phyla.</title>
        <authorList>
            <person name="Brown C.T."/>
            <person name="Hug L.A."/>
            <person name="Thomas B.C."/>
            <person name="Sharon I."/>
            <person name="Castelle C.J."/>
            <person name="Singh A."/>
            <person name="Wilkins M.J."/>
            <person name="Williams K.H."/>
            <person name="Banfield J.F."/>
        </authorList>
    </citation>
    <scope>NUCLEOTIDE SEQUENCE [LARGE SCALE GENOMIC DNA]</scope>
</reference>
<dbReference type="Proteomes" id="UP000034956">
    <property type="component" value="Unassembled WGS sequence"/>
</dbReference>
<gene>
    <name evidence="3" type="ORF">UY23_C0006G0025</name>
</gene>
<feature type="compositionally biased region" description="Basic and acidic residues" evidence="1">
    <location>
        <begin position="41"/>
        <end position="58"/>
    </location>
</feature>
<feature type="region of interest" description="Disordered" evidence="1">
    <location>
        <begin position="41"/>
        <end position="65"/>
    </location>
</feature>
<feature type="transmembrane region" description="Helical" evidence="2">
    <location>
        <begin position="7"/>
        <end position="27"/>
    </location>
</feature>
<evidence type="ECO:0000313" key="4">
    <source>
        <dbReference type="Proteomes" id="UP000034956"/>
    </source>
</evidence>
<keyword evidence="2" id="KW-0472">Membrane</keyword>
<evidence type="ECO:0000313" key="3">
    <source>
        <dbReference type="EMBL" id="KKU90816.1"/>
    </source>
</evidence>
<evidence type="ECO:0000256" key="2">
    <source>
        <dbReference type="SAM" id="Phobius"/>
    </source>
</evidence>
<accession>A0A0G1U9K0</accession>
<keyword evidence="2" id="KW-0812">Transmembrane</keyword>
<comment type="caution">
    <text evidence="3">The sequence shown here is derived from an EMBL/GenBank/DDBJ whole genome shotgun (WGS) entry which is preliminary data.</text>
</comment>
<evidence type="ECO:0000256" key="1">
    <source>
        <dbReference type="SAM" id="MobiDB-lite"/>
    </source>
</evidence>
<protein>
    <submittedName>
        <fullName evidence="3">Uncharacterized protein</fullName>
    </submittedName>
</protein>
<proteinExistence type="predicted"/>
<sequence>MNRKMNGLLEAAIVLAGAVLGFGLWLLSRFVPFEDVAAPERKKKETVRPAESRKKEEEVPLGIGA</sequence>